<evidence type="ECO:0008006" key="3">
    <source>
        <dbReference type="Google" id="ProtNLM"/>
    </source>
</evidence>
<proteinExistence type="predicted"/>
<accession>V7HUW5</accession>
<comment type="caution">
    <text evidence="1">The sequence shown here is derived from an EMBL/GenBank/DDBJ whole genome shotgun (WGS) entry which is preliminary data.</text>
</comment>
<gene>
    <name evidence="1" type="ORF">LEQ_0586c</name>
</gene>
<name>V7HUW5_9LACO</name>
<evidence type="ECO:0000313" key="1">
    <source>
        <dbReference type="EMBL" id="ETA74004.1"/>
    </source>
</evidence>
<sequence length="94" mass="10799">MRRLRGNILYSAVLILGLFALVFAGQTVVYQAEIRAKQAIIQEDKALVLYNLARQNNIANQVQLKFNIGTVERQGDKYLVTLKNKRRFTYTVPQ</sequence>
<evidence type="ECO:0000313" key="2">
    <source>
        <dbReference type="Proteomes" id="UP000018559"/>
    </source>
</evidence>
<dbReference type="AlphaFoldDB" id="V7HUW5"/>
<dbReference type="RefSeq" id="WP_023859758.1">
    <property type="nucleotide sequence ID" value="NZ_AWWH01000134.1"/>
</dbReference>
<keyword evidence="2" id="KW-1185">Reference proteome</keyword>
<dbReference type="EMBL" id="AWWH01000134">
    <property type="protein sequence ID" value="ETA74004.1"/>
    <property type="molecule type" value="Genomic_DNA"/>
</dbReference>
<organism evidence="1 2">
    <name type="scientific">Ligilactobacillus equi DPC 6820</name>
    <dbReference type="NCBI Taxonomy" id="1392007"/>
    <lineage>
        <taxon>Bacteria</taxon>
        <taxon>Bacillati</taxon>
        <taxon>Bacillota</taxon>
        <taxon>Bacilli</taxon>
        <taxon>Lactobacillales</taxon>
        <taxon>Lactobacillaceae</taxon>
        <taxon>Ligilactobacillus</taxon>
    </lineage>
</organism>
<reference evidence="1 2" key="1">
    <citation type="journal article" date="2014" name="Genome Announc.">
        <title>The Genome of the Predominant Equine Lactobacillus Species, Lactobacillus equi, Is Reflective of Its Lifestyle Adaptations to an Herbivorous Host.</title>
        <authorList>
            <person name="O'Donnell M.M."/>
            <person name="Harris H.M."/>
            <person name="O'Toole P.W."/>
            <person name="Ross R.P."/>
        </authorList>
    </citation>
    <scope>NUCLEOTIDE SEQUENCE [LARGE SCALE GENOMIC DNA]</scope>
    <source>
        <strain evidence="1 2">DPC 6820</strain>
    </source>
</reference>
<dbReference type="PATRIC" id="fig|1392007.3.peg.1164"/>
<protein>
    <recommendedName>
        <fullName evidence="3">Late competence protein ComGG</fullName>
    </recommendedName>
</protein>
<dbReference type="Proteomes" id="UP000018559">
    <property type="component" value="Unassembled WGS sequence"/>
</dbReference>